<evidence type="ECO:0000313" key="2">
    <source>
        <dbReference type="EMBL" id="JAC24310.1"/>
    </source>
</evidence>
<dbReference type="Gene3D" id="2.40.128.20">
    <property type="match status" value="1"/>
</dbReference>
<reference evidence="2" key="1">
    <citation type="submission" date="2014-03" db="EMBL/GenBank/DDBJ databases">
        <title>The sialotranscriptome of Amblyomma triste, Amblyomma parvum and Amblyomma cajennense ticks, uncovered by 454-based RNA-seq.</title>
        <authorList>
            <person name="Garcia G.R."/>
            <person name="Gardinassi L.G."/>
            <person name="Ribeiro J.M."/>
            <person name="Anatriello E."/>
            <person name="Ferreira B.R."/>
            <person name="Moreira H.N."/>
            <person name="Mafra C."/>
            <person name="Olegario M.M."/>
            <person name="Szabo P.J."/>
            <person name="Miranda-Santos I.K."/>
            <person name="Maruyama S.R."/>
        </authorList>
    </citation>
    <scope>NUCLEOTIDE SEQUENCE</scope>
    <source>
        <strain evidence="2">Uberlandia</strain>
        <tissue evidence="2">Salivary glands</tissue>
    </source>
</reference>
<feature type="chain" id="PRO_5001521344" evidence="1">
    <location>
        <begin position="24"/>
        <end position="236"/>
    </location>
</feature>
<accession>A0A023FUG2</accession>
<dbReference type="AlphaFoldDB" id="A0A023FUG2"/>
<evidence type="ECO:0000256" key="1">
    <source>
        <dbReference type="SAM" id="SignalP"/>
    </source>
</evidence>
<protein>
    <submittedName>
        <fullName evidence="2">Putative lipocalin-2 1</fullName>
    </submittedName>
</protein>
<keyword evidence="1" id="KW-0732">Signal</keyword>
<dbReference type="GO" id="GO:0043176">
    <property type="term" value="F:amine binding"/>
    <property type="evidence" value="ECO:0007669"/>
    <property type="project" value="InterPro"/>
</dbReference>
<dbReference type="Pfam" id="PF02098">
    <property type="entry name" value="His_binding"/>
    <property type="match status" value="1"/>
</dbReference>
<dbReference type="GO" id="GO:0030682">
    <property type="term" value="P:symbiont-mediated perturbation of host defenses"/>
    <property type="evidence" value="ECO:0007669"/>
    <property type="project" value="InterPro"/>
</dbReference>
<organism evidence="2">
    <name type="scientific">Amblyomma cajennense</name>
    <name type="common">Cayenne tick</name>
    <name type="synonym">Acarus cajennensis</name>
    <dbReference type="NCBI Taxonomy" id="34607"/>
    <lineage>
        <taxon>Eukaryota</taxon>
        <taxon>Metazoa</taxon>
        <taxon>Ecdysozoa</taxon>
        <taxon>Arthropoda</taxon>
        <taxon>Chelicerata</taxon>
        <taxon>Arachnida</taxon>
        <taxon>Acari</taxon>
        <taxon>Parasitiformes</taxon>
        <taxon>Ixodida</taxon>
        <taxon>Ixodoidea</taxon>
        <taxon>Ixodidae</taxon>
        <taxon>Amblyomminae</taxon>
        <taxon>Amblyomma</taxon>
    </lineage>
</organism>
<dbReference type="InterPro" id="IPR012674">
    <property type="entry name" value="Calycin"/>
</dbReference>
<name>A0A023FUG2_AMBCJ</name>
<dbReference type="EMBL" id="GBBK01000172">
    <property type="protein sequence ID" value="JAC24310.1"/>
    <property type="molecule type" value="mRNA"/>
</dbReference>
<proteinExistence type="evidence at transcript level"/>
<feature type="signal peptide" evidence="1">
    <location>
        <begin position="1"/>
        <end position="23"/>
    </location>
</feature>
<dbReference type="InterPro" id="IPR002970">
    <property type="entry name" value="Tick_his-bd"/>
</dbReference>
<sequence length="236" mass="27047">MTTAVFTAVAFTTALLGLPCVQSQGVSRMAMYEYYDQFQDIAKAFNSSKFYWFYASNYDTLNIEDRRCINVRISELTNDGMVFETGYMQGNTSKETSYYGNFYVSWPVIKNNKNVQRNISNALHVVTEPGQAEVPPTNFSLVYSDYKDCIILLVLNEDIKSHEFAPEYMETYATQCIVLLSDSEARRGINNTYHHKNICQNQYYNACLKYKGQENSHRQYYDGSCGSPENDVTPTS</sequence>